<dbReference type="AlphaFoldDB" id="A0A7X0IGQ8"/>
<evidence type="ECO:0000313" key="2">
    <source>
        <dbReference type="Proteomes" id="UP000555564"/>
    </source>
</evidence>
<keyword evidence="2" id="KW-1185">Reference proteome</keyword>
<name>A0A7X0IGQ8_9ACTN</name>
<dbReference type="RefSeq" id="WP_184983502.1">
    <property type="nucleotide sequence ID" value="NZ_BAAALO010000082.1"/>
</dbReference>
<evidence type="ECO:0000313" key="1">
    <source>
        <dbReference type="EMBL" id="MBB6474730.1"/>
    </source>
</evidence>
<protein>
    <recommendedName>
        <fullName evidence="3">PIN domain-containing protein</fullName>
    </recommendedName>
</protein>
<evidence type="ECO:0008006" key="3">
    <source>
        <dbReference type="Google" id="ProtNLM"/>
    </source>
</evidence>
<reference evidence="1 2" key="1">
    <citation type="submission" date="2020-08" db="EMBL/GenBank/DDBJ databases">
        <title>Sequencing the genomes of 1000 actinobacteria strains.</title>
        <authorList>
            <person name="Klenk H.-P."/>
        </authorList>
    </citation>
    <scope>NUCLEOTIDE SEQUENCE [LARGE SCALE GENOMIC DNA]</scope>
    <source>
        <strain evidence="1 2">DSM 44936</strain>
    </source>
</reference>
<dbReference type="Proteomes" id="UP000555564">
    <property type="component" value="Unassembled WGS sequence"/>
</dbReference>
<proteinExistence type="predicted"/>
<dbReference type="EMBL" id="JACHIU010000001">
    <property type="protein sequence ID" value="MBB6474730.1"/>
    <property type="molecule type" value="Genomic_DNA"/>
</dbReference>
<organism evidence="1 2">
    <name type="scientific">Sphaerisporangium rubeum</name>
    <dbReference type="NCBI Taxonomy" id="321317"/>
    <lineage>
        <taxon>Bacteria</taxon>
        <taxon>Bacillati</taxon>
        <taxon>Actinomycetota</taxon>
        <taxon>Actinomycetes</taxon>
        <taxon>Streptosporangiales</taxon>
        <taxon>Streptosporangiaceae</taxon>
        <taxon>Sphaerisporangium</taxon>
    </lineage>
</organism>
<accession>A0A7X0IGQ8</accession>
<gene>
    <name evidence="1" type="ORF">BJ992_004161</name>
</gene>
<comment type="caution">
    <text evidence="1">The sequence shown here is derived from an EMBL/GenBank/DDBJ whole genome shotgun (WGS) entry which is preliminary data.</text>
</comment>
<sequence length="62" mass="6855">MGFVVVYDANVLYGNTIRDLLICLATTGRLQAKWTGGILDETCRSLVGNRPDIADEELNRRG</sequence>